<evidence type="ECO:0000313" key="9">
    <source>
        <dbReference type="Proteomes" id="UP000242715"/>
    </source>
</evidence>
<dbReference type="GO" id="GO:0016971">
    <property type="term" value="F:flavin-dependent sulfhydryl oxidase activity"/>
    <property type="evidence" value="ECO:0007669"/>
    <property type="project" value="InterPro"/>
</dbReference>
<dbReference type="PROSITE" id="PS51324">
    <property type="entry name" value="ERV_ALR"/>
    <property type="match status" value="1"/>
</dbReference>
<dbReference type="EMBL" id="DF973425">
    <property type="protein sequence ID" value="GAU30402.1"/>
    <property type="molecule type" value="Genomic_DNA"/>
</dbReference>
<evidence type="ECO:0000256" key="4">
    <source>
        <dbReference type="ARBA" id="ARBA00023002"/>
    </source>
</evidence>
<name>A0A2Z6N076_TRISU</name>
<dbReference type="GO" id="GO:0050660">
    <property type="term" value="F:flavin adenine dinucleotide binding"/>
    <property type="evidence" value="ECO:0007669"/>
    <property type="project" value="TreeGrafter"/>
</dbReference>
<organism evidence="8 9">
    <name type="scientific">Trifolium subterraneum</name>
    <name type="common">Subterranean clover</name>
    <dbReference type="NCBI Taxonomy" id="3900"/>
    <lineage>
        <taxon>Eukaryota</taxon>
        <taxon>Viridiplantae</taxon>
        <taxon>Streptophyta</taxon>
        <taxon>Embryophyta</taxon>
        <taxon>Tracheophyta</taxon>
        <taxon>Spermatophyta</taxon>
        <taxon>Magnoliopsida</taxon>
        <taxon>eudicotyledons</taxon>
        <taxon>Gunneridae</taxon>
        <taxon>Pentapetalae</taxon>
        <taxon>rosids</taxon>
        <taxon>fabids</taxon>
        <taxon>Fabales</taxon>
        <taxon>Fabaceae</taxon>
        <taxon>Papilionoideae</taxon>
        <taxon>50 kb inversion clade</taxon>
        <taxon>NPAAA clade</taxon>
        <taxon>Hologalegina</taxon>
        <taxon>IRL clade</taxon>
        <taxon>Trifolieae</taxon>
        <taxon>Trifolium</taxon>
    </lineage>
</organism>
<keyword evidence="9" id="KW-1185">Reference proteome</keyword>
<gene>
    <name evidence="8" type="ORF">TSUD_364480</name>
</gene>
<evidence type="ECO:0000256" key="6">
    <source>
        <dbReference type="RuleBase" id="RU371123"/>
    </source>
</evidence>
<keyword evidence="5" id="KW-1015">Disulfide bond</keyword>
<feature type="domain" description="ERV/ALR sulfhydryl oxidase" evidence="7">
    <location>
        <begin position="10"/>
        <end position="73"/>
    </location>
</feature>
<dbReference type="PANTHER" id="PTHR12645">
    <property type="entry name" value="ALR/ERV"/>
    <property type="match status" value="1"/>
</dbReference>
<protein>
    <recommendedName>
        <fullName evidence="6">Sulfhydryl oxidase</fullName>
        <ecNumber evidence="6">1.8.3.2</ecNumber>
    </recommendedName>
</protein>
<comment type="catalytic activity">
    <reaction evidence="6">
        <text>2 R'C(R)SH + O2 = R'C(R)S-S(R)CR' + H2O2</text>
        <dbReference type="Rhea" id="RHEA:17357"/>
        <dbReference type="ChEBI" id="CHEBI:15379"/>
        <dbReference type="ChEBI" id="CHEBI:16240"/>
        <dbReference type="ChEBI" id="CHEBI:16520"/>
        <dbReference type="ChEBI" id="CHEBI:17412"/>
        <dbReference type="EC" id="1.8.3.2"/>
    </reaction>
</comment>
<sequence>MDMLSLGKSSPVTKEDLGRSTWTFLHTLAAQYPDNPTRQQKKDVKELDTITFWFLRMECDADTGHITSSSSFR</sequence>
<dbReference type="OrthoDB" id="17199at2759"/>
<dbReference type="SUPFAM" id="SSF69000">
    <property type="entry name" value="FAD-dependent thiol oxidase"/>
    <property type="match status" value="1"/>
</dbReference>
<keyword evidence="3 6" id="KW-0274">FAD</keyword>
<dbReference type="Gene3D" id="1.20.120.310">
    <property type="entry name" value="ERV/ALR sulfhydryl oxidase domain"/>
    <property type="match status" value="1"/>
</dbReference>
<keyword evidence="2 6" id="KW-0285">Flavoprotein</keyword>
<comment type="cofactor">
    <cofactor evidence="1 6">
        <name>FAD</name>
        <dbReference type="ChEBI" id="CHEBI:57692"/>
    </cofactor>
</comment>
<dbReference type="EC" id="1.8.3.2" evidence="6"/>
<evidence type="ECO:0000256" key="1">
    <source>
        <dbReference type="ARBA" id="ARBA00001974"/>
    </source>
</evidence>
<dbReference type="GO" id="GO:0005739">
    <property type="term" value="C:mitochondrion"/>
    <property type="evidence" value="ECO:0007669"/>
    <property type="project" value="TreeGrafter"/>
</dbReference>
<evidence type="ECO:0000256" key="5">
    <source>
        <dbReference type="ARBA" id="ARBA00023157"/>
    </source>
</evidence>
<reference evidence="9" key="1">
    <citation type="journal article" date="2017" name="Front. Plant Sci.">
        <title>Climate Clever Clovers: New Paradigm to Reduce the Environmental Footprint of Ruminants by Breeding Low Methanogenic Forages Utilizing Haplotype Variation.</title>
        <authorList>
            <person name="Kaur P."/>
            <person name="Appels R."/>
            <person name="Bayer P.E."/>
            <person name="Keeble-Gagnere G."/>
            <person name="Wang J."/>
            <person name="Hirakawa H."/>
            <person name="Shirasawa K."/>
            <person name="Vercoe P."/>
            <person name="Stefanova K."/>
            <person name="Durmic Z."/>
            <person name="Nichols P."/>
            <person name="Revell C."/>
            <person name="Isobe S.N."/>
            <person name="Edwards D."/>
            <person name="Erskine W."/>
        </authorList>
    </citation>
    <scope>NUCLEOTIDE SEQUENCE [LARGE SCALE GENOMIC DNA]</scope>
    <source>
        <strain evidence="9">cv. Daliak</strain>
    </source>
</reference>
<keyword evidence="4 6" id="KW-0560">Oxidoreductase</keyword>
<evidence type="ECO:0000256" key="2">
    <source>
        <dbReference type="ARBA" id="ARBA00022630"/>
    </source>
</evidence>
<dbReference type="InterPro" id="IPR017905">
    <property type="entry name" value="ERV/ALR_sulphydryl_oxidase"/>
</dbReference>
<dbReference type="InterPro" id="IPR036774">
    <property type="entry name" value="ERV/ALR_sulphydryl_oxid_sf"/>
</dbReference>
<dbReference type="Pfam" id="PF04777">
    <property type="entry name" value="Evr1_Alr"/>
    <property type="match status" value="1"/>
</dbReference>
<accession>A0A2Z6N076</accession>
<evidence type="ECO:0000259" key="7">
    <source>
        <dbReference type="PROSITE" id="PS51324"/>
    </source>
</evidence>
<dbReference type="AlphaFoldDB" id="A0A2Z6N076"/>
<dbReference type="InterPro" id="IPR039799">
    <property type="entry name" value="ALR/ERV"/>
</dbReference>
<dbReference type="Proteomes" id="UP000242715">
    <property type="component" value="Unassembled WGS sequence"/>
</dbReference>
<evidence type="ECO:0000313" key="8">
    <source>
        <dbReference type="EMBL" id="GAU30402.1"/>
    </source>
</evidence>
<proteinExistence type="predicted"/>
<evidence type="ECO:0000256" key="3">
    <source>
        <dbReference type="ARBA" id="ARBA00022827"/>
    </source>
</evidence>
<dbReference type="PANTHER" id="PTHR12645:SF0">
    <property type="entry name" value="FAD-LINKED SULFHYDRYL OXIDASE ALR"/>
    <property type="match status" value="1"/>
</dbReference>